<protein>
    <submittedName>
        <fullName evidence="2">Uncharacterized protein</fullName>
    </submittedName>
</protein>
<dbReference type="Proteomes" id="UP000059188">
    <property type="component" value="Unassembled WGS sequence"/>
</dbReference>
<dbReference type="AlphaFoldDB" id="A0A0B7FJQ3"/>
<sequence length="247" mass="27454">MRRAPSSRKDTDALRISVFDAAHQIGLSDPNALRWLEQNSNINEEDEEEEEEQSETRPTSDANPPSLIFSSSSSEHSSSVATPSNDHSTNYRVPYPRHQAYPNAQFHPKQQPNLQSPAQFYADSRSPLAPNPFNASNPLTRLQIPGQNSSDPWPPTPLAIASLSPISQPVSRAATPGDKGSIKQIPEPKKGKKLTKHLAGEIASRRRSPVARGVPAREAGARMLLDRLEPHLCYHFCHFQVLYREKL</sequence>
<name>A0A0B7FJQ3_THACB</name>
<keyword evidence="3" id="KW-1185">Reference proteome</keyword>
<reference evidence="2 3" key="1">
    <citation type="submission" date="2014-11" db="EMBL/GenBank/DDBJ databases">
        <authorList>
            <person name="Wibberg Daniel"/>
        </authorList>
    </citation>
    <scope>NUCLEOTIDE SEQUENCE [LARGE SCALE GENOMIC DNA]</scope>
    <source>
        <strain evidence="2">Rhizoctonia solani AG1-IB 7/3/14</strain>
    </source>
</reference>
<feature type="compositionally biased region" description="Acidic residues" evidence="1">
    <location>
        <begin position="43"/>
        <end position="53"/>
    </location>
</feature>
<proteinExistence type="predicted"/>
<feature type="compositionally biased region" description="Polar residues" evidence="1">
    <location>
        <begin position="133"/>
        <end position="150"/>
    </location>
</feature>
<feature type="region of interest" description="Disordered" evidence="1">
    <location>
        <begin position="171"/>
        <end position="191"/>
    </location>
</feature>
<feature type="region of interest" description="Disordered" evidence="1">
    <location>
        <begin position="27"/>
        <end position="95"/>
    </location>
</feature>
<evidence type="ECO:0000313" key="2">
    <source>
        <dbReference type="EMBL" id="CEL57109.1"/>
    </source>
</evidence>
<evidence type="ECO:0000313" key="3">
    <source>
        <dbReference type="Proteomes" id="UP000059188"/>
    </source>
</evidence>
<organism evidence="2 3">
    <name type="scientific">Thanatephorus cucumeris (strain AG1-IB / isolate 7/3/14)</name>
    <name type="common">Lettuce bottom rot fungus</name>
    <name type="synonym">Rhizoctonia solani</name>
    <dbReference type="NCBI Taxonomy" id="1108050"/>
    <lineage>
        <taxon>Eukaryota</taxon>
        <taxon>Fungi</taxon>
        <taxon>Dikarya</taxon>
        <taxon>Basidiomycota</taxon>
        <taxon>Agaricomycotina</taxon>
        <taxon>Agaricomycetes</taxon>
        <taxon>Cantharellales</taxon>
        <taxon>Ceratobasidiaceae</taxon>
        <taxon>Rhizoctonia</taxon>
        <taxon>Rhizoctonia solani AG-1</taxon>
    </lineage>
</organism>
<feature type="compositionally biased region" description="Low complexity" evidence="1">
    <location>
        <begin position="66"/>
        <end position="84"/>
    </location>
</feature>
<dbReference type="EMBL" id="LN679127">
    <property type="protein sequence ID" value="CEL57109.1"/>
    <property type="molecule type" value="Genomic_DNA"/>
</dbReference>
<accession>A0A0B7FJQ3</accession>
<gene>
    <name evidence="2" type="ORF">RSOLAG1IB_08341</name>
</gene>
<feature type="region of interest" description="Disordered" evidence="1">
    <location>
        <begin position="122"/>
        <end position="150"/>
    </location>
</feature>
<evidence type="ECO:0000256" key="1">
    <source>
        <dbReference type="SAM" id="MobiDB-lite"/>
    </source>
</evidence>